<dbReference type="EMBL" id="BARW01017078">
    <property type="protein sequence ID" value="GAI98575.1"/>
    <property type="molecule type" value="Genomic_DNA"/>
</dbReference>
<name>X1UFE1_9ZZZZ</name>
<organism evidence="1">
    <name type="scientific">marine sediment metagenome</name>
    <dbReference type="NCBI Taxonomy" id="412755"/>
    <lineage>
        <taxon>unclassified sequences</taxon>
        <taxon>metagenomes</taxon>
        <taxon>ecological metagenomes</taxon>
    </lineage>
</organism>
<comment type="caution">
    <text evidence="1">The sequence shown here is derived from an EMBL/GenBank/DDBJ whole genome shotgun (WGS) entry which is preliminary data.</text>
</comment>
<sequence>MMTDTVLSVQWAEKELSIKSKEDLKMGGYLTLSPEEITKIVEHLADRIDSGQSAEAVERANSGL</sequence>
<proteinExistence type="predicted"/>
<dbReference type="AlphaFoldDB" id="X1UFE1"/>
<reference evidence="1" key="1">
    <citation type="journal article" date="2014" name="Front. Microbiol.">
        <title>High frequency of phylogenetically diverse reductive dehalogenase-homologous genes in deep subseafloor sedimentary metagenomes.</title>
        <authorList>
            <person name="Kawai M."/>
            <person name="Futagami T."/>
            <person name="Toyoda A."/>
            <person name="Takaki Y."/>
            <person name="Nishi S."/>
            <person name="Hori S."/>
            <person name="Arai W."/>
            <person name="Tsubouchi T."/>
            <person name="Morono Y."/>
            <person name="Uchiyama I."/>
            <person name="Ito T."/>
            <person name="Fujiyama A."/>
            <person name="Inagaki F."/>
            <person name="Takami H."/>
        </authorList>
    </citation>
    <scope>NUCLEOTIDE SEQUENCE</scope>
    <source>
        <strain evidence="1">Expedition CK06-06</strain>
    </source>
</reference>
<accession>X1UFE1</accession>
<feature type="non-terminal residue" evidence="1">
    <location>
        <position position="64"/>
    </location>
</feature>
<gene>
    <name evidence="1" type="ORF">S12H4_29585</name>
</gene>
<evidence type="ECO:0000313" key="1">
    <source>
        <dbReference type="EMBL" id="GAI98575.1"/>
    </source>
</evidence>
<protein>
    <submittedName>
        <fullName evidence="1">Uncharacterized protein</fullName>
    </submittedName>
</protein>